<dbReference type="InterPro" id="IPR029016">
    <property type="entry name" value="GAF-like_dom_sf"/>
</dbReference>
<dbReference type="NCBIfam" id="TIGR00254">
    <property type="entry name" value="GGDEF"/>
    <property type="match status" value="1"/>
</dbReference>
<sequence length="328" mass="35966">MSSTLACPLPQNEDQRLDALRSYEILDSDPELEFDALTRIATHTFNTPIAVVAMMDSDRLWFKSRIGLDIPQLDRKIAFCAHTINTPDAPLIVNDLSSDIRFARNPLVSQAPHLRFYAGAPLLDSNGMALGTIAIIDAAPRTFNDSQTHTLADFASLTMLAMNARKRAIELRRLALTDYLTGIGNRAHFDQANATEMCNFSRTGVPYSIIAMDLNGFKTVNDNYGHNAGDQVLRIVAGRLSKQLRSGDLLARLGGDEFGVVARNCDPKTAQIIAVRFAKSLEQPIQLSTGELVQVGISYGVATAAENDSSSEVLLHKADDELYKSKIR</sequence>
<dbReference type="EMBL" id="SMYL01000002">
    <property type="protein sequence ID" value="TDK67575.1"/>
    <property type="molecule type" value="Genomic_DNA"/>
</dbReference>
<reference evidence="2 3" key="1">
    <citation type="submission" date="2019-03" db="EMBL/GenBank/DDBJ databases">
        <title>Sapientia aquatica gen. nov., sp. nov., isolated from a crater lake.</title>
        <authorList>
            <person name="Felfoldi T."/>
            <person name="Szabo A."/>
            <person name="Toth E."/>
            <person name="Schumann P."/>
            <person name="Keki Z."/>
            <person name="Marialigeti K."/>
            <person name="Mathe I."/>
        </authorList>
    </citation>
    <scope>NUCLEOTIDE SEQUENCE [LARGE SCALE GENOMIC DNA]</scope>
    <source>
        <strain evidence="2 3">SA-152</strain>
    </source>
</reference>
<dbReference type="Pfam" id="PF00990">
    <property type="entry name" value="GGDEF"/>
    <property type="match status" value="1"/>
</dbReference>
<dbReference type="InterPro" id="IPR043128">
    <property type="entry name" value="Rev_trsase/Diguanyl_cyclase"/>
</dbReference>
<evidence type="ECO:0000313" key="2">
    <source>
        <dbReference type="EMBL" id="TDK67575.1"/>
    </source>
</evidence>
<keyword evidence="3" id="KW-1185">Reference proteome</keyword>
<dbReference type="Gene3D" id="3.30.450.40">
    <property type="match status" value="1"/>
</dbReference>
<organism evidence="2 3">
    <name type="scientific">Sapientia aquatica</name>
    <dbReference type="NCBI Taxonomy" id="1549640"/>
    <lineage>
        <taxon>Bacteria</taxon>
        <taxon>Pseudomonadati</taxon>
        <taxon>Pseudomonadota</taxon>
        <taxon>Betaproteobacteria</taxon>
        <taxon>Burkholderiales</taxon>
        <taxon>Oxalobacteraceae</taxon>
        <taxon>Sapientia</taxon>
    </lineage>
</organism>
<dbReference type="Proteomes" id="UP000294829">
    <property type="component" value="Unassembled WGS sequence"/>
</dbReference>
<dbReference type="AlphaFoldDB" id="A0A4R5W559"/>
<dbReference type="RefSeq" id="WP_133326960.1">
    <property type="nucleotide sequence ID" value="NZ_SMYL01000002.1"/>
</dbReference>
<dbReference type="PROSITE" id="PS50887">
    <property type="entry name" value="GGDEF"/>
    <property type="match status" value="1"/>
</dbReference>
<evidence type="ECO:0000313" key="3">
    <source>
        <dbReference type="Proteomes" id="UP000294829"/>
    </source>
</evidence>
<name>A0A4R5W559_9BURK</name>
<dbReference type="Gene3D" id="3.30.70.270">
    <property type="match status" value="1"/>
</dbReference>
<dbReference type="SMART" id="SM00065">
    <property type="entry name" value="GAF"/>
    <property type="match status" value="1"/>
</dbReference>
<feature type="domain" description="GGDEF" evidence="1">
    <location>
        <begin position="205"/>
        <end position="328"/>
    </location>
</feature>
<gene>
    <name evidence="2" type="ORF">E2I14_07470</name>
</gene>
<accession>A0A4R5W559</accession>
<dbReference type="OrthoDB" id="5571399at2"/>
<dbReference type="InterPro" id="IPR000160">
    <property type="entry name" value="GGDEF_dom"/>
</dbReference>
<evidence type="ECO:0000259" key="1">
    <source>
        <dbReference type="PROSITE" id="PS50887"/>
    </source>
</evidence>
<comment type="caution">
    <text evidence="2">The sequence shown here is derived from an EMBL/GenBank/DDBJ whole genome shotgun (WGS) entry which is preliminary data.</text>
</comment>
<dbReference type="SUPFAM" id="SSF55073">
    <property type="entry name" value="Nucleotide cyclase"/>
    <property type="match status" value="1"/>
</dbReference>
<dbReference type="CDD" id="cd01949">
    <property type="entry name" value="GGDEF"/>
    <property type="match status" value="1"/>
</dbReference>
<dbReference type="SUPFAM" id="SSF55781">
    <property type="entry name" value="GAF domain-like"/>
    <property type="match status" value="1"/>
</dbReference>
<dbReference type="InterPro" id="IPR003018">
    <property type="entry name" value="GAF"/>
</dbReference>
<dbReference type="PANTHER" id="PTHR43102:SF2">
    <property type="entry name" value="GAF DOMAIN-CONTAINING PROTEIN"/>
    <property type="match status" value="1"/>
</dbReference>
<dbReference type="PANTHER" id="PTHR43102">
    <property type="entry name" value="SLR1143 PROTEIN"/>
    <property type="match status" value="1"/>
</dbReference>
<dbReference type="Pfam" id="PF01590">
    <property type="entry name" value="GAF"/>
    <property type="match status" value="1"/>
</dbReference>
<proteinExistence type="predicted"/>
<dbReference type="InterPro" id="IPR029787">
    <property type="entry name" value="Nucleotide_cyclase"/>
</dbReference>
<protein>
    <submittedName>
        <fullName evidence="2">Sensor domain-containing diguanylate cyclase</fullName>
    </submittedName>
</protein>
<dbReference type="SMART" id="SM00267">
    <property type="entry name" value="GGDEF"/>
    <property type="match status" value="1"/>
</dbReference>